<keyword evidence="7" id="KW-0238">DNA-binding</keyword>
<dbReference type="Gene3D" id="3.40.50.150">
    <property type="entry name" value="Vaccinia Virus protein VP39"/>
    <property type="match status" value="1"/>
</dbReference>
<dbReference type="Gene3D" id="3.90.220.20">
    <property type="entry name" value="DNA methylase specificity domains"/>
    <property type="match status" value="1"/>
</dbReference>
<dbReference type="EC" id="2.1.1.72" evidence="2"/>
<dbReference type="GO" id="GO:0008170">
    <property type="term" value="F:N-methyltransferase activity"/>
    <property type="evidence" value="ECO:0007669"/>
    <property type="project" value="InterPro"/>
</dbReference>
<accession>A0A6I0F2N7</accession>
<organism evidence="11 12">
    <name type="scientific">Alkaliphilus pronyensis</name>
    <dbReference type="NCBI Taxonomy" id="1482732"/>
    <lineage>
        <taxon>Bacteria</taxon>
        <taxon>Bacillati</taxon>
        <taxon>Bacillota</taxon>
        <taxon>Clostridia</taxon>
        <taxon>Peptostreptococcales</taxon>
        <taxon>Natronincolaceae</taxon>
        <taxon>Alkaliphilus</taxon>
    </lineage>
</organism>
<dbReference type="Proteomes" id="UP000432715">
    <property type="component" value="Unassembled WGS sequence"/>
</dbReference>
<evidence type="ECO:0000256" key="7">
    <source>
        <dbReference type="ARBA" id="ARBA00023125"/>
    </source>
</evidence>
<dbReference type="GO" id="GO:0009307">
    <property type="term" value="P:DNA restriction-modification system"/>
    <property type="evidence" value="ECO:0007669"/>
    <property type="project" value="UniProtKB-KW"/>
</dbReference>
<sequence length="594" mass="68044">MAVNYESMLFKLADSIRGSSSSVDFRTVITSALVLRWYELKSKKLIDRDRYDFTSILHNVIDEIEEEYYPLQGVLKALVLDNHRLRDNKYNVLLEMLERIGSFVEKEDEIITLINMLLTETDIGNDNFLTPKSIKQIMTKLVKLSDNDSVADYFMGYGGIGLSLKQANQGYDFSYCGEEINRNTYLLSRILMFINGMYNIDIKNKDAYDLSNVKQNSFDYVLMDAPFSLNKALDHNRVFEYGLPSKVAADWGNYQIGLYSLKDTGKAIVTAASGALFRSSDHGIRKAIVNLDMIEAVVLLPVSLYAETSIQTALIVFNKNKSNQRQKKIMFVDASNEYERLNRRQNTIPDVGIDKILSCLQEHKEIEGFSTLTDTDFVADNEYNLNPSVYINAKVIEESLGKTIQLKEVAEVLPGVQVSKSDFETLRRNPTHYYLNIKNIQEEGIVYDDEERIRDKKVNWYGKYDIKAGDIILTSKGTTSRAVIVPDDFKESFISNNLTIIRVNSSKYDQYVLKKYLESEIGRLVLENVTTGTTIKVINASKLETIEVPDYDLETIQTIGARIKKNEQTYYQKIREAKEDFEAQNQEIMKELKL</sequence>
<evidence type="ECO:0000256" key="5">
    <source>
        <dbReference type="ARBA" id="ARBA00022691"/>
    </source>
</evidence>
<dbReference type="GO" id="GO:0003677">
    <property type="term" value="F:DNA binding"/>
    <property type="evidence" value="ECO:0007669"/>
    <property type="project" value="UniProtKB-KW"/>
</dbReference>
<dbReference type="InterPro" id="IPR051537">
    <property type="entry name" value="DNA_Adenine_Mtase"/>
</dbReference>
<dbReference type="SUPFAM" id="SSF116734">
    <property type="entry name" value="DNA methylase specificity domain"/>
    <property type="match status" value="1"/>
</dbReference>
<keyword evidence="6" id="KW-0680">Restriction system</keyword>
<name>A0A6I0F2N7_9FIRM</name>
<keyword evidence="3 11" id="KW-0489">Methyltransferase</keyword>
<dbReference type="PANTHER" id="PTHR42933:SF3">
    <property type="entry name" value="TYPE I RESTRICTION ENZYME MJAVIII METHYLASE SUBUNIT"/>
    <property type="match status" value="1"/>
</dbReference>
<dbReference type="AlphaFoldDB" id="A0A6I0F2N7"/>
<evidence type="ECO:0000256" key="1">
    <source>
        <dbReference type="ARBA" id="ARBA00010923"/>
    </source>
</evidence>
<keyword evidence="4" id="KW-0808">Transferase</keyword>
<dbReference type="InterPro" id="IPR044946">
    <property type="entry name" value="Restrct_endonuc_typeI_TRD_sf"/>
</dbReference>
<feature type="domain" description="DNA methylase adenine-specific" evidence="10">
    <location>
        <begin position="124"/>
        <end position="398"/>
    </location>
</feature>
<evidence type="ECO:0000256" key="6">
    <source>
        <dbReference type="ARBA" id="ARBA00022747"/>
    </source>
</evidence>
<comment type="catalytic activity">
    <reaction evidence="8">
        <text>a 2'-deoxyadenosine in DNA + S-adenosyl-L-methionine = an N(6)-methyl-2'-deoxyadenosine in DNA + S-adenosyl-L-homocysteine + H(+)</text>
        <dbReference type="Rhea" id="RHEA:15197"/>
        <dbReference type="Rhea" id="RHEA-COMP:12418"/>
        <dbReference type="Rhea" id="RHEA-COMP:12419"/>
        <dbReference type="ChEBI" id="CHEBI:15378"/>
        <dbReference type="ChEBI" id="CHEBI:57856"/>
        <dbReference type="ChEBI" id="CHEBI:59789"/>
        <dbReference type="ChEBI" id="CHEBI:90615"/>
        <dbReference type="ChEBI" id="CHEBI:90616"/>
        <dbReference type="EC" id="2.1.1.72"/>
    </reaction>
</comment>
<protein>
    <recommendedName>
        <fullName evidence="2">site-specific DNA-methyltransferase (adenine-specific)</fullName>
        <ecNumber evidence="2">2.1.1.72</ecNumber>
    </recommendedName>
</protein>
<dbReference type="GO" id="GO:0032259">
    <property type="term" value="P:methylation"/>
    <property type="evidence" value="ECO:0007669"/>
    <property type="project" value="UniProtKB-KW"/>
</dbReference>
<keyword evidence="5" id="KW-0949">S-adenosyl-L-methionine</keyword>
<dbReference type="InterPro" id="IPR029063">
    <property type="entry name" value="SAM-dependent_MTases_sf"/>
</dbReference>
<dbReference type="PANTHER" id="PTHR42933">
    <property type="entry name" value="SLR6095 PROTEIN"/>
    <property type="match status" value="1"/>
</dbReference>
<dbReference type="GO" id="GO:0009007">
    <property type="term" value="F:site-specific DNA-methyltransferase (adenine-specific) activity"/>
    <property type="evidence" value="ECO:0007669"/>
    <property type="project" value="UniProtKB-EC"/>
</dbReference>
<dbReference type="OrthoDB" id="9814572at2"/>
<evidence type="ECO:0000313" key="11">
    <source>
        <dbReference type="EMBL" id="KAB3536277.1"/>
    </source>
</evidence>
<comment type="caution">
    <text evidence="11">The sequence shown here is derived from an EMBL/GenBank/DDBJ whole genome shotgun (WGS) entry which is preliminary data.</text>
</comment>
<dbReference type="Pfam" id="PF02384">
    <property type="entry name" value="N6_Mtase"/>
    <property type="match status" value="1"/>
</dbReference>
<feature type="domain" description="Type I restriction modification DNA specificity" evidence="9">
    <location>
        <begin position="402"/>
        <end position="563"/>
    </location>
</feature>
<evidence type="ECO:0000256" key="4">
    <source>
        <dbReference type="ARBA" id="ARBA00022679"/>
    </source>
</evidence>
<dbReference type="EMBL" id="WBZC01000012">
    <property type="protein sequence ID" value="KAB3536277.1"/>
    <property type="molecule type" value="Genomic_DNA"/>
</dbReference>
<gene>
    <name evidence="11" type="ORF">F8154_04150</name>
</gene>
<evidence type="ECO:0000259" key="9">
    <source>
        <dbReference type="Pfam" id="PF01420"/>
    </source>
</evidence>
<evidence type="ECO:0000256" key="3">
    <source>
        <dbReference type="ARBA" id="ARBA00022603"/>
    </source>
</evidence>
<dbReference type="SUPFAM" id="SSF53335">
    <property type="entry name" value="S-adenosyl-L-methionine-dependent methyltransferases"/>
    <property type="match status" value="1"/>
</dbReference>
<evidence type="ECO:0000256" key="2">
    <source>
        <dbReference type="ARBA" id="ARBA00011900"/>
    </source>
</evidence>
<evidence type="ECO:0000313" key="12">
    <source>
        <dbReference type="Proteomes" id="UP000432715"/>
    </source>
</evidence>
<dbReference type="Pfam" id="PF01420">
    <property type="entry name" value="Methylase_S"/>
    <property type="match status" value="1"/>
</dbReference>
<evidence type="ECO:0000259" key="10">
    <source>
        <dbReference type="Pfam" id="PF02384"/>
    </source>
</evidence>
<proteinExistence type="inferred from homology"/>
<comment type="similarity">
    <text evidence="1">Belongs to the type-I restriction system S methylase family.</text>
</comment>
<evidence type="ECO:0000256" key="8">
    <source>
        <dbReference type="ARBA" id="ARBA00047942"/>
    </source>
</evidence>
<dbReference type="InterPro" id="IPR003356">
    <property type="entry name" value="DNA_methylase_A-5"/>
</dbReference>
<keyword evidence="12" id="KW-1185">Reference proteome</keyword>
<dbReference type="InterPro" id="IPR000055">
    <property type="entry name" value="Restrct_endonuc_typeI_TRD"/>
</dbReference>
<reference evidence="11 12" key="1">
    <citation type="submission" date="2019-10" db="EMBL/GenBank/DDBJ databases">
        <title>Alkaliphilus serpentinus sp. nov. and Alkaliphilus pronyensis sp. nov., two novel anaerobic alkaliphilic species isolated from the serpentinized-hosted hydrothermal field of the Prony Bay (New Caledonia).</title>
        <authorList>
            <person name="Postec A."/>
        </authorList>
    </citation>
    <scope>NUCLEOTIDE SEQUENCE [LARGE SCALE GENOMIC DNA]</scope>
    <source>
        <strain evidence="11 12">LacV</strain>
    </source>
</reference>